<sequence>MSSSRRCLLLLEQCKTMKQLKQTHAQIIAGGLGQDSFALSRLMAFCSHPISGNLAYAQHLFQHIQNPTLCIRNTMIKAFLLKENCTKPLDIYHSLLHDGLCPDDYTLPYVLKACANLPDIRTGSVVHTHVVKLGFLADIYVSNTLISMYMACGNSRAAREVFDGSPQRNAATWTVMISGYSKLGEVAAAREIFDDAPGKDRGIWGSMISGYVQNNCFKEGLVMFRLMQAEGLKPDEVVIVSALCACAQLGAMDLGSWIHRYLNLVGLQLSVRLGTALIDMYMKCGNLVLAKKLFDGMQKRDTICWNVMILGLAMHGDGEGAMEFFHRMQKEGLRPDDATFIAVLAACSHAGLVEEGLKLFNSMKTWYHIEPRSDHYGCVVDFLGRAGRFEEAKEIIERIPSSSSPTERAVHWRALLSACWNHGETKLAEMAAEHLLQLEVHSGVYVLLSNIYENYGKHDYARRLRKTMKHGGVHKLPGCSSIELGGCVHEFVAGKQIHPQMEEVHRVLGRLNDQLTCPEC</sequence>
<protein>
    <submittedName>
        <fullName evidence="4">Pentatricopeptide repeat-containing protein At5g66520</fullName>
    </submittedName>
</protein>
<dbReference type="GO" id="GO:0009451">
    <property type="term" value="P:RNA modification"/>
    <property type="evidence" value="ECO:0007669"/>
    <property type="project" value="InterPro"/>
</dbReference>
<proteinExistence type="predicted"/>
<dbReference type="FunFam" id="1.25.40.10:FF:000470">
    <property type="entry name" value="Pentatricopeptide repeat-containing protein At5g66520"/>
    <property type="match status" value="1"/>
</dbReference>
<dbReference type="Gene3D" id="1.25.40.10">
    <property type="entry name" value="Tetratricopeptide repeat domain"/>
    <property type="match status" value="3"/>
</dbReference>
<dbReference type="Proteomes" id="UP000504607">
    <property type="component" value="Chromosome 1"/>
</dbReference>
<dbReference type="AlphaFoldDB" id="A0A6I9S7V8"/>
<evidence type="ECO:0000256" key="2">
    <source>
        <dbReference type="PROSITE-ProRule" id="PRU00708"/>
    </source>
</evidence>
<dbReference type="InterPro" id="IPR011990">
    <property type="entry name" value="TPR-like_helical_dom_sf"/>
</dbReference>
<dbReference type="PANTHER" id="PTHR47926">
    <property type="entry name" value="PENTATRICOPEPTIDE REPEAT-CONTAINING PROTEIN"/>
    <property type="match status" value="1"/>
</dbReference>
<feature type="repeat" description="PPR" evidence="2">
    <location>
        <begin position="200"/>
        <end position="234"/>
    </location>
</feature>
<dbReference type="InterPro" id="IPR046848">
    <property type="entry name" value="E_motif"/>
</dbReference>
<accession>A0A6I9S7V8</accession>
<keyword evidence="1" id="KW-0677">Repeat</keyword>
<dbReference type="InterPro" id="IPR046960">
    <property type="entry name" value="PPR_At4g14850-like_plant"/>
</dbReference>
<dbReference type="InterPro" id="IPR002885">
    <property type="entry name" value="PPR_rpt"/>
</dbReference>
<gene>
    <name evidence="4" type="primary">LOC105058045</name>
</gene>
<organism evidence="3 4">
    <name type="scientific">Elaeis guineensis var. tenera</name>
    <name type="common">Oil palm</name>
    <dbReference type="NCBI Taxonomy" id="51953"/>
    <lineage>
        <taxon>Eukaryota</taxon>
        <taxon>Viridiplantae</taxon>
        <taxon>Streptophyta</taxon>
        <taxon>Embryophyta</taxon>
        <taxon>Tracheophyta</taxon>
        <taxon>Spermatophyta</taxon>
        <taxon>Magnoliopsida</taxon>
        <taxon>Liliopsida</taxon>
        <taxon>Arecaceae</taxon>
        <taxon>Arecoideae</taxon>
        <taxon>Cocoseae</taxon>
        <taxon>Elaeidinae</taxon>
        <taxon>Elaeis</taxon>
    </lineage>
</organism>
<dbReference type="GO" id="GO:0003723">
    <property type="term" value="F:RNA binding"/>
    <property type="evidence" value="ECO:0007669"/>
    <property type="project" value="InterPro"/>
</dbReference>
<dbReference type="PROSITE" id="PS51375">
    <property type="entry name" value="PPR"/>
    <property type="match status" value="3"/>
</dbReference>
<evidence type="ECO:0000313" key="4">
    <source>
        <dbReference type="RefSeq" id="XP_010939127.1"/>
    </source>
</evidence>
<dbReference type="PANTHER" id="PTHR47926:SF352">
    <property type="entry name" value="REPEAT-CONTAINING PROTEIN, PUTATIVE-RELATED"/>
    <property type="match status" value="1"/>
</dbReference>
<feature type="repeat" description="PPR" evidence="2">
    <location>
        <begin position="169"/>
        <end position="199"/>
    </location>
</feature>
<dbReference type="RefSeq" id="XP_010939127.1">
    <property type="nucleotide sequence ID" value="XM_010940825.3"/>
</dbReference>
<reference evidence="4" key="1">
    <citation type="submission" date="2025-08" db="UniProtKB">
        <authorList>
            <consortium name="RefSeq"/>
        </authorList>
    </citation>
    <scope>IDENTIFICATION</scope>
</reference>
<dbReference type="KEGG" id="egu:105058045"/>
<evidence type="ECO:0000313" key="3">
    <source>
        <dbReference type="Proteomes" id="UP000504607"/>
    </source>
</evidence>
<dbReference type="Pfam" id="PF13041">
    <property type="entry name" value="PPR_2"/>
    <property type="match status" value="1"/>
</dbReference>
<dbReference type="Pfam" id="PF20431">
    <property type="entry name" value="E_motif"/>
    <property type="match status" value="1"/>
</dbReference>
<keyword evidence="3" id="KW-1185">Reference proteome</keyword>
<dbReference type="GeneID" id="105058045"/>
<dbReference type="Pfam" id="PF01535">
    <property type="entry name" value="PPR"/>
    <property type="match status" value="5"/>
</dbReference>
<dbReference type="OrthoDB" id="185373at2759"/>
<dbReference type="InParanoid" id="A0A6I9S7V8"/>
<dbReference type="NCBIfam" id="TIGR00756">
    <property type="entry name" value="PPR"/>
    <property type="match status" value="5"/>
</dbReference>
<evidence type="ECO:0000256" key="1">
    <source>
        <dbReference type="ARBA" id="ARBA00022737"/>
    </source>
</evidence>
<feature type="repeat" description="PPR" evidence="2">
    <location>
        <begin position="301"/>
        <end position="335"/>
    </location>
</feature>
<dbReference type="FunFam" id="1.25.40.10:FF:000184">
    <property type="entry name" value="Pentatricopeptide repeat-containing protein, chloroplastic"/>
    <property type="match status" value="1"/>
</dbReference>
<name>A0A6I9S7V8_ELAGV</name>